<feature type="compositionally biased region" description="Pro residues" evidence="1">
    <location>
        <begin position="186"/>
        <end position="197"/>
    </location>
</feature>
<feature type="region of interest" description="Disordered" evidence="1">
    <location>
        <begin position="159"/>
        <end position="265"/>
    </location>
</feature>
<name>A0A4P6ERF0_9MICO</name>
<evidence type="ECO:0000256" key="1">
    <source>
        <dbReference type="SAM" id="MobiDB-lite"/>
    </source>
</evidence>
<dbReference type="KEGG" id="xyl:ET495_16100"/>
<feature type="compositionally biased region" description="Low complexity" evidence="1">
    <location>
        <begin position="252"/>
        <end position="265"/>
    </location>
</feature>
<evidence type="ECO:0000313" key="3">
    <source>
        <dbReference type="Proteomes" id="UP000291758"/>
    </source>
</evidence>
<dbReference type="RefSeq" id="WP_129205625.1">
    <property type="nucleotide sequence ID" value="NZ_CP035495.1"/>
</dbReference>
<proteinExistence type="predicted"/>
<sequence>MNTQQILDRARLWADYYAQVQAQRALVRLDAERALDALKARLVPVTSGDDVAWRVLPVGPGDVDALRAISAAVTLAPVSTEAADATRQLEHDVPEALADVDAVAGAKRVLARPAAREAADDAVEFLTEYVSWGEEEGLVATLKAMEPRTQADAVTAADALAPTSGSARSGARSASPRWSRLRPVRPRPPPHPMPAHPTSPRCAPRSPSTARPTSPSSRRRLEPRPTCSRHCAADRPVARTGPRPPSDHRPAAARPPAGRRSTAHP</sequence>
<dbReference type="OrthoDB" id="5144544at2"/>
<dbReference type="Proteomes" id="UP000291758">
    <property type="component" value="Chromosome"/>
</dbReference>
<feature type="compositionally biased region" description="Low complexity" evidence="1">
    <location>
        <begin position="159"/>
        <end position="178"/>
    </location>
</feature>
<gene>
    <name evidence="2" type="ORF">ET495_16100</name>
</gene>
<dbReference type="AlphaFoldDB" id="A0A4P6ERF0"/>
<evidence type="ECO:0000313" key="2">
    <source>
        <dbReference type="EMBL" id="QAY64483.1"/>
    </source>
</evidence>
<feature type="compositionally biased region" description="Low complexity" evidence="1">
    <location>
        <begin position="198"/>
        <end position="216"/>
    </location>
</feature>
<keyword evidence="3" id="KW-1185">Reference proteome</keyword>
<reference evidence="2 3" key="1">
    <citation type="submission" date="2019-01" db="EMBL/GenBank/DDBJ databases">
        <title>Genome sequencing of strain 2JSPR-7.</title>
        <authorList>
            <person name="Heo J."/>
            <person name="Kim S.-J."/>
            <person name="Kim J.-S."/>
            <person name="Hong S.-B."/>
            <person name="Kwon S.-W."/>
        </authorList>
    </citation>
    <scope>NUCLEOTIDE SEQUENCE [LARGE SCALE GENOMIC DNA]</scope>
    <source>
        <strain evidence="2 3">2JSPR-7</strain>
    </source>
</reference>
<accession>A0A4P6ERF0</accession>
<protein>
    <submittedName>
        <fullName evidence="2">Uncharacterized protein</fullName>
    </submittedName>
</protein>
<organism evidence="2 3">
    <name type="scientific">Xylanimonas allomyrinae</name>
    <dbReference type="NCBI Taxonomy" id="2509459"/>
    <lineage>
        <taxon>Bacteria</taxon>
        <taxon>Bacillati</taxon>
        <taxon>Actinomycetota</taxon>
        <taxon>Actinomycetes</taxon>
        <taxon>Micrococcales</taxon>
        <taxon>Promicromonosporaceae</taxon>
        <taxon>Xylanimonas</taxon>
    </lineage>
</organism>
<dbReference type="EMBL" id="CP035495">
    <property type="protein sequence ID" value="QAY64483.1"/>
    <property type="molecule type" value="Genomic_DNA"/>
</dbReference>